<keyword evidence="3" id="KW-1185">Reference proteome</keyword>
<evidence type="ECO:0000313" key="2">
    <source>
        <dbReference type="EMBL" id="GAA2592214.1"/>
    </source>
</evidence>
<organism evidence="2 3">
    <name type="scientific">Actinomadura fulvescens</name>
    <dbReference type="NCBI Taxonomy" id="46160"/>
    <lineage>
        <taxon>Bacteria</taxon>
        <taxon>Bacillati</taxon>
        <taxon>Actinomycetota</taxon>
        <taxon>Actinomycetes</taxon>
        <taxon>Streptosporangiales</taxon>
        <taxon>Thermomonosporaceae</taxon>
        <taxon>Actinomadura</taxon>
    </lineage>
</organism>
<proteinExistence type="predicted"/>
<comment type="caution">
    <text evidence="2">The sequence shown here is derived from an EMBL/GenBank/DDBJ whole genome shotgun (WGS) entry which is preliminary data.</text>
</comment>
<dbReference type="InterPro" id="IPR011008">
    <property type="entry name" value="Dimeric_a/b-barrel"/>
</dbReference>
<sequence length="166" mass="19271">MTGHHFSDQANRFHLAQLNLGKLKYPLDDPRVAEFVDWLKPVNEMAERSPGYVWRLVGESGVDTRSIQPLGPDVVVTMSVWESQDALWDYVYRSGHLDALRRRGEWFERPRRPEQVLWWVPAGHIPTLEEAFERLELLRAEGPSPRAFTFRETFTPQDLMEPSALA</sequence>
<evidence type="ECO:0000259" key="1">
    <source>
        <dbReference type="Pfam" id="PF11695"/>
    </source>
</evidence>
<accession>A0ABP6BZ04</accession>
<evidence type="ECO:0000313" key="3">
    <source>
        <dbReference type="Proteomes" id="UP001501509"/>
    </source>
</evidence>
<dbReference type="SUPFAM" id="SSF54909">
    <property type="entry name" value="Dimeric alpha+beta barrel"/>
    <property type="match status" value="1"/>
</dbReference>
<reference evidence="3" key="1">
    <citation type="journal article" date="2019" name="Int. J. Syst. Evol. Microbiol.">
        <title>The Global Catalogue of Microorganisms (GCM) 10K type strain sequencing project: providing services to taxonomists for standard genome sequencing and annotation.</title>
        <authorList>
            <consortium name="The Broad Institute Genomics Platform"/>
            <consortium name="The Broad Institute Genome Sequencing Center for Infectious Disease"/>
            <person name="Wu L."/>
            <person name="Ma J."/>
        </authorList>
    </citation>
    <scope>NUCLEOTIDE SEQUENCE [LARGE SCALE GENOMIC DNA]</scope>
    <source>
        <strain evidence="3">JCM 6833</strain>
    </source>
</reference>
<name>A0ABP6BZ04_9ACTN</name>
<gene>
    <name evidence="2" type="ORF">GCM10010411_26500</name>
</gene>
<dbReference type="RefSeq" id="WP_344540822.1">
    <property type="nucleotide sequence ID" value="NZ_BAAATD010000003.1"/>
</dbReference>
<dbReference type="Proteomes" id="UP001501509">
    <property type="component" value="Unassembled WGS sequence"/>
</dbReference>
<feature type="domain" description="DUF3291" evidence="1">
    <location>
        <begin position="15"/>
        <end position="152"/>
    </location>
</feature>
<dbReference type="InterPro" id="IPR021708">
    <property type="entry name" value="DUF3291"/>
</dbReference>
<dbReference type="Pfam" id="PF11695">
    <property type="entry name" value="DUF3291"/>
    <property type="match status" value="1"/>
</dbReference>
<protein>
    <submittedName>
        <fullName evidence="2">DUF3291 domain-containing protein</fullName>
    </submittedName>
</protein>
<dbReference type="EMBL" id="BAAATD010000003">
    <property type="protein sequence ID" value="GAA2592214.1"/>
    <property type="molecule type" value="Genomic_DNA"/>
</dbReference>